<evidence type="ECO:0000313" key="2">
    <source>
        <dbReference type="EMBL" id="QID05836.1"/>
    </source>
</evidence>
<dbReference type="EMBL" id="MN175499">
    <property type="protein sequence ID" value="QID05836.1"/>
    <property type="molecule type" value="Genomic_DNA"/>
</dbReference>
<evidence type="ECO:0000256" key="1">
    <source>
        <dbReference type="SAM" id="MobiDB-lite"/>
    </source>
</evidence>
<feature type="compositionally biased region" description="Acidic residues" evidence="1">
    <location>
        <begin position="207"/>
        <end position="216"/>
    </location>
</feature>
<protein>
    <submittedName>
        <fullName evidence="2">Uncharacterized protein</fullName>
    </submittedName>
</protein>
<feature type="region of interest" description="Disordered" evidence="1">
    <location>
        <begin position="190"/>
        <end position="220"/>
    </location>
</feature>
<name>A0A6G6ABR7_9VIRU</name>
<organism evidence="2">
    <name type="scientific">Borely moumouvirus</name>
    <dbReference type="NCBI Taxonomy" id="2712067"/>
    <lineage>
        <taxon>Viruses</taxon>
        <taxon>Varidnaviria</taxon>
        <taxon>Bamfordvirae</taxon>
        <taxon>Nucleocytoviricota</taxon>
        <taxon>Megaviricetes</taxon>
        <taxon>Imitervirales</taxon>
        <taxon>Mimiviridae</taxon>
        <taxon>Megamimivirinae</taxon>
        <taxon>Moumouvirus</taxon>
    </lineage>
</organism>
<reference evidence="2" key="1">
    <citation type="submission" date="2019-07" db="EMBL/GenBank/DDBJ databases">
        <title>The discovery of a new lineage B mimivirus raises questions about particles surface fibrils.</title>
        <authorList>
            <person name="Silva L.K.S."/>
            <person name="Rodrigues R.A.L."/>
            <person name="Andrade A.C.S.P."/>
            <person name="Hikida H."/>
            <person name="Andreani J."/>
            <person name="Levasseur A."/>
            <person name="La Scola B."/>
            <person name="Abrahao J.S."/>
        </authorList>
    </citation>
    <scope>NUCLEOTIDE SEQUENCE</scope>
    <source>
        <strain evidence="2">B60</strain>
    </source>
</reference>
<accession>A0A6G6ABR7</accession>
<sequence length="247" mass="29246">MEHIRITIPFREDYNGRPICYSFENFIVLRTHPFYCWSFSKYGRVFRYNILDKATKVLRNDFEIYCYAGVSSLFKWILKNFITDILTNDIGDEKIYKYKWFSFKLVKTDKYNSETLIDKLENGDNLDDDRQIIPTSDFQRANRCFLSCVLQCGNNETEPDDFHGFIRTINGIYLIIGDFSNFFGLYDDDDDDNDDDNNNNDNKNDDENNDENDNDNDYNNVISTDEVICESPEPDIIDIYYTPIKQN</sequence>
<proteinExistence type="predicted"/>